<dbReference type="Proteomes" id="UP000697107">
    <property type="component" value="Unassembled WGS sequence"/>
</dbReference>
<accession>A0A329SEQ8</accession>
<reference evidence="1" key="2">
    <citation type="submission" date="2018-10" db="EMBL/GenBank/DDBJ databases">
        <title>Effector identification in a new, highly contiguous assembly of the strawberry crown rot pathogen Phytophthora cactorum.</title>
        <authorList>
            <person name="Armitage A.D."/>
            <person name="Nellist C.F."/>
            <person name="Bates H."/>
            <person name="Vickerstaff R.J."/>
            <person name="Harrison R.J."/>
        </authorList>
    </citation>
    <scope>NUCLEOTIDE SEQUENCE</scope>
    <source>
        <strain evidence="1">4040</strain>
        <strain evidence="2">P415</strain>
        <strain evidence="3">P421</strain>
    </source>
</reference>
<dbReference type="Proteomes" id="UP000736787">
    <property type="component" value="Unassembled WGS sequence"/>
</dbReference>
<evidence type="ECO:0000313" key="4">
    <source>
        <dbReference type="EMBL" id="KAG6968032.1"/>
    </source>
</evidence>
<dbReference type="AlphaFoldDB" id="A0A329SEQ8"/>
<reference evidence="5 6" key="1">
    <citation type="submission" date="2018-01" db="EMBL/GenBank/DDBJ databases">
        <title>Draft genome of the strawberry crown rot pathogen Phytophthora cactorum.</title>
        <authorList>
            <person name="Armitage A.D."/>
            <person name="Lysoe E."/>
            <person name="Nellist C.F."/>
            <person name="Harrison R.J."/>
            <person name="Brurberg M.B."/>
        </authorList>
    </citation>
    <scope>NUCLEOTIDE SEQUENCE [LARGE SCALE GENOMIC DNA]</scope>
    <source>
        <strain evidence="5 6">10300</strain>
    </source>
</reference>
<dbReference type="Proteomes" id="UP000760860">
    <property type="component" value="Unassembled WGS sequence"/>
</dbReference>
<dbReference type="Proteomes" id="UP000688947">
    <property type="component" value="Unassembled WGS sequence"/>
</dbReference>
<dbReference type="EMBL" id="RCML01000083">
    <property type="protein sequence ID" value="KAG2992660.1"/>
    <property type="molecule type" value="Genomic_DNA"/>
</dbReference>
<evidence type="ECO:0000313" key="6">
    <source>
        <dbReference type="Proteomes" id="UP000251314"/>
    </source>
</evidence>
<dbReference type="Proteomes" id="UP000251314">
    <property type="component" value="Unassembled WGS sequence"/>
</dbReference>
<organism evidence="5 6">
    <name type="scientific">Phytophthora cactorum</name>
    <dbReference type="NCBI Taxonomy" id="29920"/>
    <lineage>
        <taxon>Eukaryota</taxon>
        <taxon>Sar</taxon>
        <taxon>Stramenopiles</taxon>
        <taxon>Oomycota</taxon>
        <taxon>Peronosporomycetes</taxon>
        <taxon>Peronosporales</taxon>
        <taxon>Peronosporaceae</taxon>
        <taxon>Phytophthora</taxon>
    </lineage>
</organism>
<dbReference type="EMBL" id="RCMV01000092">
    <property type="protein sequence ID" value="KAG3225141.1"/>
    <property type="molecule type" value="Genomic_DNA"/>
</dbReference>
<name>A0A329SEQ8_9STRA</name>
<sequence>MKRINRALLNWMSQQGEHEDLDPSPDAVVPAAFLASDMGGFSMKYVRRLFRVFRDQQGN</sequence>
<keyword evidence="6" id="KW-1185">Reference proteome</keyword>
<comment type="caution">
    <text evidence="5">The sequence shown here is derived from an EMBL/GenBank/DDBJ whole genome shotgun (WGS) entry which is preliminary data.</text>
</comment>
<dbReference type="EMBL" id="JAENGZ010000129">
    <property type="protein sequence ID" value="KAG6968032.1"/>
    <property type="molecule type" value="Genomic_DNA"/>
</dbReference>
<reference evidence="4" key="3">
    <citation type="submission" date="2021-01" db="EMBL/GenBank/DDBJ databases">
        <title>Phytophthora aleatoria, a newly-described species from Pinus radiata is distinct from Phytophthora cactorum isolates based on comparative genomics.</title>
        <authorList>
            <person name="Mcdougal R."/>
            <person name="Panda P."/>
            <person name="Williams N."/>
            <person name="Studholme D.J."/>
        </authorList>
    </citation>
    <scope>NUCLEOTIDE SEQUENCE</scope>
    <source>
        <strain evidence="4">NZFS 3830</strain>
    </source>
</reference>
<evidence type="ECO:0000313" key="1">
    <source>
        <dbReference type="EMBL" id="KAG2948264.1"/>
    </source>
</evidence>
<evidence type="ECO:0000313" key="3">
    <source>
        <dbReference type="EMBL" id="KAG3225141.1"/>
    </source>
</evidence>
<dbReference type="VEuPathDB" id="FungiDB:PC110_g8391"/>
<dbReference type="OrthoDB" id="129421at2759"/>
<proteinExistence type="predicted"/>
<protein>
    <submittedName>
        <fullName evidence="5">Uncharacterized protein</fullName>
    </submittedName>
</protein>
<gene>
    <name evidence="4" type="ORF">JG687_00003965</name>
    <name evidence="5" type="ORF">PC110_g8391</name>
    <name evidence="1" type="ORF">PC117_g6154</name>
    <name evidence="2" type="ORF">PC118_g4429</name>
    <name evidence="3" type="ORF">PC129_g4233</name>
</gene>
<dbReference type="EMBL" id="RCMK01000114">
    <property type="protein sequence ID" value="KAG2948264.1"/>
    <property type="molecule type" value="Genomic_DNA"/>
</dbReference>
<evidence type="ECO:0000313" key="2">
    <source>
        <dbReference type="EMBL" id="KAG2992660.1"/>
    </source>
</evidence>
<evidence type="ECO:0000313" key="5">
    <source>
        <dbReference type="EMBL" id="RAW35313.1"/>
    </source>
</evidence>
<dbReference type="EMBL" id="MJFZ01000173">
    <property type="protein sequence ID" value="RAW35313.1"/>
    <property type="molecule type" value="Genomic_DNA"/>
</dbReference>